<comment type="subcellular location">
    <subcellularLocation>
        <location evidence="1">Cell membrane</location>
        <topology evidence="1">Multi-pass membrane protein</topology>
    </subcellularLocation>
</comment>
<feature type="domain" description="Metallo-beta-lactamase" evidence="7">
    <location>
        <begin position="499"/>
        <end position="694"/>
    </location>
</feature>
<dbReference type="EMBL" id="JABEND010000007">
    <property type="protein sequence ID" value="NNG36547.1"/>
    <property type="molecule type" value="Genomic_DNA"/>
</dbReference>
<gene>
    <name evidence="8" type="ORF">HKD39_12670</name>
</gene>
<name>A0A849A980_9ACTN</name>
<evidence type="ECO:0000256" key="6">
    <source>
        <dbReference type="SAM" id="Phobius"/>
    </source>
</evidence>
<organism evidence="8 9">
    <name type="scientific">Nakamurella aerolata</name>
    <dbReference type="NCBI Taxonomy" id="1656892"/>
    <lineage>
        <taxon>Bacteria</taxon>
        <taxon>Bacillati</taxon>
        <taxon>Actinomycetota</taxon>
        <taxon>Actinomycetes</taxon>
        <taxon>Nakamurellales</taxon>
        <taxon>Nakamurellaceae</taxon>
        <taxon>Nakamurella</taxon>
    </lineage>
</organism>
<reference evidence="8 9" key="1">
    <citation type="submission" date="2020-05" db="EMBL/GenBank/DDBJ databases">
        <title>Nakamurella sp. DB0629 isolated from air conditioner.</title>
        <authorList>
            <person name="Kim D.H."/>
            <person name="Kim D.-U."/>
        </authorList>
    </citation>
    <scope>NUCLEOTIDE SEQUENCE [LARGE SCALE GENOMIC DNA]</scope>
    <source>
        <strain evidence="8 9">DB0629</strain>
    </source>
</reference>
<feature type="transmembrane region" description="Helical" evidence="6">
    <location>
        <begin position="431"/>
        <end position="454"/>
    </location>
</feature>
<evidence type="ECO:0000256" key="5">
    <source>
        <dbReference type="ARBA" id="ARBA00023136"/>
    </source>
</evidence>
<dbReference type="GO" id="GO:0005886">
    <property type="term" value="C:plasma membrane"/>
    <property type="evidence" value="ECO:0007669"/>
    <property type="project" value="UniProtKB-SubCell"/>
</dbReference>
<keyword evidence="9" id="KW-1185">Reference proteome</keyword>
<feature type="transmembrane region" description="Helical" evidence="6">
    <location>
        <begin position="305"/>
        <end position="329"/>
    </location>
</feature>
<protein>
    <submittedName>
        <fullName evidence="8">DNA internalization-related competence protein ComEC/Rec2</fullName>
    </submittedName>
</protein>
<dbReference type="Pfam" id="PF03772">
    <property type="entry name" value="Competence"/>
    <property type="match status" value="1"/>
</dbReference>
<evidence type="ECO:0000313" key="9">
    <source>
        <dbReference type="Proteomes" id="UP000562984"/>
    </source>
</evidence>
<evidence type="ECO:0000256" key="4">
    <source>
        <dbReference type="ARBA" id="ARBA00022989"/>
    </source>
</evidence>
<dbReference type="PANTHER" id="PTHR30619">
    <property type="entry name" value="DNA INTERNALIZATION/COMPETENCE PROTEIN COMEC/REC2"/>
    <property type="match status" value="1"/>
</dbReference>
<proteinExistence type="predicted"/>
<comment type="caution">
    <text evidence="8">The sequence shown here is derived from an EMBL/GenBank/DDBJ whole genome shotgun (WGS) entry which is preliminary data.</text>
</comment>
<keyword evidence="2" id="KW-1003">Cell membrane</keyword>
<dbReference type="NCBIfam" id="TIGR00361">
    <property type="entry name" value="ComEC_Rec2"/>
    <property type="match status" value="1"/>
</dbReference>
<keyword evidence="5 6" id="KW-0472">Membrane</keyword>
<feature type="transmembrane region" description="Helical" evidence="6">
    <location>
        <begin position="341"/>
        <end position="363"/>
    </location>
</feature>
<dbReference type="RefSeq" id="WP_171200246.1">
    <property type="nucleotide sequence ID" value="NZ_JABEND010000007.1"/>
</dbReference>
<dbReference type="InterPro" id="IPR035681">
    <property type="entry name" value="ComA-like_MBL"/>
</dbReference>
<dbReference type="CDD" id="cd07731">
    <property type="entry name" value="ComA-like_MBL-fold"/>
    <property type="match status" value="1"/>
</dbReference>
<dbReference type="InterPro" id="IPR004477">
    <property type="entry name" value="ComEC_N"/>
</dbReference>
<evidence type="ECO:0000256" key="2">
    <source>
        <dbReference type="ARBA" id="ARBA00022475"/>
    </source>
</evidence>
<feature type="transmembrane region" description="Helical" evidence="6">
    <location>
        <begin position="241"/>
        <end position="259"/>
    </location>
</feature>
<dbReference type="InterPro" id="IPR004797">
    <property type="entry name" value="Competence_ComEC/Rec2"/>
</dbReference>
<dbReference type="SUPFAM" id="SSF56281">
    <property type="entry name" value="Metallo-hydrolase/oxidoreductase"/>
    <property type="match status" value="1"/>
</dbReference>
<feature type="transmembrane region" description="Helical" evidence="6">
    <location>
        <begin position="213"/>
        <end position="234"/>
    </location>
</feature>
<feature type="transmembrane region" description="Helical" evidence="6">
    <location>
        <begin position="375"/>
        <end position="396"/>
    </location>
</feature>
<keyword evidence="3 6" id="KW-0812">Transmembrane</keyword>
<dbReference type="Proteomes" id="UP000562984">
    <property type="component" value="Unassembled WGS sequence"/>
</dbReference>
<evidence type="ECO:0000256" key="3">
    <source>
        <dbReference type="ARBA" id="ARBA00022692"/>
    </source>
</evidence>
<evidence type="ECO:0000313" key="8">
    <source>
        <dbReference type="EMBL" id="NNG36547.1"/>
    </source>
</evidence>
<dbReference type="InterPro" id="IPR001279">
    <property type="entry name" value="Metallo-B-lactamas"/>
</dbReference>
<dbReference type="Gene3D" id="3.60.15.10">
    <property type="entry name" value="Ribonuclease Z/Hydroxyacylglutathione hydrolase-like"/>
    <property type="match status" value="1"/>
</dbReference>
<dbReference type="NCBIfam" id="TIGR00360">
    <property type="entry name" value="ComEC_N-term"/>
    <property type="match status" value="1"/>
</dbReference>
<dbReference type="GO" id="GO:0030420">
    <property type="term" value="P:establishment of competence for transformation"/>
    <property type="evidence" value="ECO:0007669"/>
    <property type="project" value="InterPro"/>
</dbReference>
<dbReference type="InterPro" id="IPR036866">
    <property type="entry name" value="RibonucZ/Hydroxyglut_hydro"/>
</dbReference>
<dbReference type="Pfam" id="PF00753">
    <property type="entry name" value="Lactamase_B"/>
    <property type="match status" value="1"/>
</dbReference>
<sequence length="750" mass="76422">MPSQARRRWLSGWGWEPGVRVLFAGVAAGLAVGGLTVTAAADDPLTTTAAHGGSAVLTVRVTGPPIALRSSFGSDSEPQAGTASAQQRYRVPARALTAAAAGSEWESELSVSVLGSGTAWATLTPGTVVRVRGTTGPDDFPAVPGVQVRAMGEPTLLSAGPWWQRAAGSVRTAIADYAERMGGDAGALLPGLVVGDTSRIDDRLDADAKSTGLTHLLAVSGSHFALVCGLTVLLLRRTLGLRVAAVGGGVVLLGLVVLVGPQPSVLRAAVMGAVGIAAMLMGRSRTALPALCGAAAGLLLVEPELAVSIGFALSVAATAGLVLCAPAWIKALQRSGFPLGWASLLVIPVAAGLATMPLIVLLSDAVSLASVPANIAVAPAVPIALVLGLLSGLVGACWPTGGWWLAQASEPFLGWIATVAHRLARLPQATVAWPGTLTGALVLAVVTVLTVFALRHRRFRMLAFTAVAGALLVLAPVQALPPLGWPPPGWLAVGCEVGQGDAFVLSTDQPGTVVLVDAGPDPMLVDACLEALGVGTIALLVLTHLHADHVGGLAGALGGRSVGGIAVGPQRDPPADFARLAATARSRGIPLLAANSGTSWASGGLSVQVLGPAKAFHGTDSDPNNDSVVLRVERAGVRILLSGDIEPEAQRVLLRRPEQLRAEVLKVPHHGSAKDLPEFLAAVRPRVAMIGVGQQNDYGHPAPALLRRLADVGTNAVLRTDIDGDIAVGVVDGRLTETRRGAVLRASRAP</sequence>
<keyword evidence="4 6" id="KW-1133">Transmembrane helix</keyword>
<accession>A0A849A980</accession>
<evidence type="ECO:0000256" key="1">
    <source>
        <dbReference type="ARBA" id="ARBA00004651"/>
    </source>
</evidence>
<feature type="transmembrane region" description="Helical" evidence="6">
    <location>
        <begin position="461"/>
        <end position="480"/>
    </location>
</feature>
<evidence type="ECO:0000259" key="7">
    <source>
        <dbReference type="SMART" id="SM00849"/>
    </source>
</evidence>
<dbReference type="SMART" id="SM00849">
    <property type="entry name" value="Lactamase_B"/>
    <property type="match status" value="1"/>
</dbReference>
<dbReference type="AlphaFoldDB" id="A0A849A980"/>
<dbReference type="PANTHER" id="PTHR30619:SF1">
    <property type="entry name" value="RECOMBINATION PROTEIN 2"/>
    <property type="match status" value="1"/>
</dbReference>
<dbReference type="InterPro" id="IPR052159">
    <property type="entry name" value="Competence_DNA_uptake"/>
</dbReference>